<reference evidence="2 3" key="1">
    <citation type="journal article" date="2015" name="ISME J.">
        <title>Genomic and phenotypic differentiation among Methanosarcina mazei populations from Columbia River sediment.</title>
        <authorList>
            <person name="Youngblut N.D."/>
            <person name="Wirth J.S."/>
            <person name="Henriksen J.R."/>
            <person name="Smith M."/>
            <person name="Simon H."/>
            <person name="Metcalf W.W."/>
            <person name="Whitaker R.J."/>
        </authorList>
    </citation>
    <scope>NUCLEOTIDE SEQUENCE [LARGE SCALE GENOMIC DNA]</scope>
    <source>
        <strain evidence="2 3">1.H.M.0.1</strain>
    </source>
</reference>
<dbReference type="EMBL" id="JJQQ01000022">
    <property type="protein sequence ID" value="KKH69630.1"/>
    <property type="molecule type" value="Genomic_DNA"/>
</dbReference>
<feature type="compositionally biased region" description="Basic residues" evidence="1">
    <location>
        <begin position="52"/>
        <end position="64"/>
    </location>
</feature>
<evidence type="ECO:0000313" key="2">
    <source>
        <dbReference type="EMBL" id="KKH69630.1"/>
    </source>
</evidence>
<name>A0A0F8QVU9_METMZ</name>
<dbReference type="Proteomes" id="UP000033933">
    <property type="component" value="Unassembled WGS sequence"/>
</dbReference>
<dbReference type="RefSeq" id="WP_048045264.1">
    <property type="nucleotide sequence ID" value="NZ_JJQQ01000022.1"/>
</dbReference>
<accession>A0A0F8QVU9</accession>
<dbReference type="AlphaFoldDB" id="A0A0F8QVU9"/>
<evidence type="ECO:0000313" key="3">
    <source>
        <dbReference type="Proteomes" id="UP000033933"/>
    </source>
</evidence>
<gene>
    <name evidence="2" type="ORF">DU87_10810</name>
</gene>
<feature type="compositionally biased region" description="Basic residues" evidence="1">
    <location>
        <begin position="1"/>
        <end position="14"/>
    </location>
</feature>
<comment type="caution">
    <text evidence="2">The sequence shown here is derived from an EMBL/GenBank/DDBJ whole genome shotgun (WGS) entry which is preliminary data.</text>
</comment>
<organism evidence="2 3">
    <name type="scientific">Methanosarcina mazei</name>
    <name type="common">Methanosarcina frisia</name>
    <dbReference type="NCBI Taxonomy" id="2209"/>
    <lineage>
        <taxon>Archaea</taxon>
        <taxon>Methanobacteriati</taxon>
        <taxon>Methanobacteriota</taxon>
        <taxon>Stenosarchaea group</taxon>
        <taxon>Methanomicrobia</taxon>
        <taxon>Methanosarcinales</taxon>
        <taxon>Methanosarcinaceae</taxon>
        <taxon>Methanosarcina</taxon>
    </lineage>
</organism>
<dbReference type="PATRIC" id="fig|2209.87.peg.2417"/>
<sequence>MKKRVKKQERKNRKEKTGKGKQERKNRKGKTGKEKQERKNRKEKTGKVIDRKPRKMIYRSKKYT</sequence>
<proteinExistence type="predicted"/>
<protein>
    <submittedName>
        <fullName evidence="2">Uncharacterized protein</fullName>
    </submittedName>
</protein>
<feature type="region of interest" description="Disordered" evidence="1">
    <location>
        <begin position="1"/>
        <end position="64"/>
    </location>
</feature>
<evidence type="ECO:0000256" key="1">
    <source>
        <dbReference type="SAM" id="MobiDB-lite"/>
    </source>
</evidence>